<evidence type="ECO:0000313" key="4">
    <source>
        <dbReference type="Proteomes" id="UP000694844"/>
    </source>
</evidence>
<dbReference type="PRINTS" id="PR00621">
    <property type="entry name" value="HISTONEH2B"/>
</dbReference>
<dbReference type="RefSeq" id="XP_022316716.1">
    <property type="nucleotide sequence ID" value="XM_022461008.1"/>
</dbReference>
<feature type="domain" description="Core Histone H2A/H2B/H3" evidence="3">
    <location>
        <begin position="16"/>
        <end position="98"/>
    </location>
</feature>
<dbReference type="GO" id="GO:0000786">
    <property type="term" value="C:nucleosome"/>
    <property type="evidence" value="ECO:0007669"/>
    <property type="project" value="InterPro"/>
</dbReference>
<reference evidence="5 6" key="1">
    <citation type="submission" date="2025-04" db="UniProtKB">
        <authorList>
            <consortium name="RefSeq"/>
        </authorList>
    </citation>
    <scope>IDENTIFICATION</scope>
    <source>
        <tissue evidence="5 6">Whole sample</tissue>
    </source>
</reference>
<proteinExistence type="inferred from homology"/>
<feature type="compositionally biased region" description="Basic residues" evidence="2">
    <location>
        <begin position="13"/>
        <end position="30"/>
    </location>
</feature>
<comment type="similarity">
    <text evidence="1">Belongs to the histone H2B family.</text>
</comment>
<dbReference type="Gene3D" id="1.10.20.10">
    <property type="entry name" value="Histone, subunit A"/>
    <property type="match status" value="1"/>
</dbReference>
<dbReference type="OrthoDB" id="6256412at2759"/>
<evidence type="ECO:0000313" key="6">
    <source>
        <dbReference type="RefSeq" id="XP_022316724.1"/>
    </source>
</evidence>
<dbReference type="CDD" id="cd22910">
    <property type="entry name" value="HFD_H2B"/>
    <property type="match status" value="1"/>
</dbReference>
<dbReference type="AlphaFoldDB" id="A0A8B8CQL9"/>
<dbReference type="GO" id="GO:0003677">
    <property type="term" value="F:DNA binding"/>
    <property type="evidence" value="ECO:0007669"/>
    <property type="project" value="InterPro"/>
</dbReference>
<sequence>MPPKNASNGAKKVANKAKARRSGDKKKLKRRRESYGIYIYKVLKQAHPNMSVSSKAMNIMNSFVNDIFERLADEASRLANLKRHRNITLREIQYAVRLQLPGDLRKIAISQGVQAILRYNRSRGRYFY</sequence>
<dbReference type="Pfam" id="PF00125">
    <property type="entry name" value="Histone"/>
    <property type="match status" value="1"/>
</dbReference>
<accession>A0A8B8CQL9</accession>
<feature type="compositionally biased region" description="Low complexity" evidence="2">
    <location>
        <begin position="1"/>
        <end position="12"/>
    </location>
</feature>
<dbReference type="RefSeq" id="XP_022316724.1">
    <property type="nucleotide sequence ID" value="XM_022461016.1"/>
</dbReference>
<evidence type="ECO:0000256" key="1">
    <source>
        <dbReference type="ARBA" id="ARBA00006846"/>
    </source>
</evidence>
<organism evidence="4 5">
    <name type="scientific">Crassostrea virginica</name>
    <name type="common">Eastern oyster</name>
    <dbReference type="NCBI Taxonomy" id="6565"/>
    <lineage>
        <taxon>Eukaryota</taxon>
        <taxon>Metazoa</taxon>
        <taxon>Spiralia</taxon>
        <taxon>Lophotrochozoa</taxon>
        <taxon>Mollusca</taxon>
        <taxon>Bivalvia</taxon>
        <taxon>Autobranchia</taxon>
        <taxon>Pteriomorphia</taxon>
        <taxon>Ostreida</taxon>
        <taxon>Ostreoidea</taxon>
        <taxon>Ostreidae</taxon>
        <taxon>Crassostrea</taxon>
    </lineage>
</organism>
<name>A0A8B8CQL9_CRAVI</name>
<dbReference type="InterPro" id="IPR000558">
    <property type="entry name" value="Histone_H2B"/>
</dbReference>
<feature type="region of interest" description="Disordered" evidence="2">
    <location>
        <begin position="1"/>
        <end position="30"/>
    </location>
</feature>
<dbReference type="GO" id="GO:0005634">
    <property type="term" value="C:nucleus"/>
    <property type="evidence" value="ECO:0007669"/>
    <property type="project" value="UniProtKB-ARBA"/>
</dbReference>
<protein>
    <submittedName>
        <fullName evidence="5 6">Histone H2B-like</fullName>
    </submittedName>
</protein>
<dbReference type="FunFam" id="1.10.20.10:FF:000043">
    <property type="entry name" value="Histone H2B"/>
    <property type="match status" value="1"/>
</dbReference>
<dbReference type="InterPro" id="IPR009072">
    <property type="entry name" value="Histone-fold"/>
</dbReference>
<evidence type="ECO:0000259" key="3">
    <source>
        <dbReference type="Pfam" id="PF00125"/>
    </source>
</evidence>
<keyword evidence="4" id="KW-1185">Reference proteome</keyword>
<evidence type="ECO:0000256" key="2">
    <source>
        <dbReference type="SAM" id="MobiDB-lite"/>
    </source>
</evidence>
<dbReference type="KEGG" id="cvn:111120290"/>
<dbReference type="KEGG" id="cvn:111120283"/>
<dbReference type="PANTHER" id="PTHR23428">
    <property type="entry name" value="HISTONE H2B"/>
    <property type="match status" value="1"/>
</dbReference>
<dbReference type="SUPFAM" id="SSF47113">
    <property type="entry name" value="Histone-fold"/>
    <property type="match status" value="1"/>
</dbReference>
<dbReference type="SMART" id="SM00427">
    <property type="entry name" value="H2B"/>
    <property type="match status" value="1"/>
</dbReference>
<dbReference type="Proteomes" id="UP000694844">
    <property type="component" value="Chromosome 2"/>
</dbReference>
<dbReference type="GeneID" id="111120283"/>
<dbReference type="GO" id="GO:0030527">
    <property type="term" value="F:structural constituent of chromatin"/>
    <property type="evidence" value="ECO:0007669"/>
    <property type="project" value="InterPro"/>
</dbReference>
<gene>
    <name evidence="5" type="primary">LOC111120283</name>
    <name evidence="6" type="synonym">LOC111120290</name>
</gene>
<dbReference type="GO" id="GO:0046982">
    <property type="term" value="F:protein heterodimerization activity"/>
    <property type="evidence" value="ECO:0007669"/>
    <property type="project" value="InterPro"/>
</dbReference>
<dbReference type="InterPro" id="IPR007125">
    <property type="entry name" value="H2A/H2B/H3"/>
</dbReference>
<evidence type="ECO:0000313" key="5">
    <source>
        <dbReference type="RefSeq" id="XP_022316716.1"/>
    </source>
</evidence>